<keyword evidence="7" id="KW-0862">Zinc</keyword>
<keyword evidence="5" id="KW-0255">Endonuclease</keyword>
<evidence type="ECO:0000313" key="10">
    <source>
        <dbReference type="Proteomes" id="UP000007110"/>
    </source>
</evidence>
<dbReference type="Gene3D" id="6.20.50.20">
    <property type="match status" value="1"/>
</dbReference>
<dbReference type="OrthoDB" id="128536at2759"/>
<evidence type="ECO:0000256" key="4">
    <source>
        <dbReference type="ARBA" id="ARBA00022723"/>
    </source>
</evidence>
<dbReference type="PANTHER" id="PTHR14742">
    <property type="entry name" value="RIBONUCLEASE P SUBUNIT P21"/>
    <property type="match status" value="1"/>
</dbReference>
<evidence type="ECO:0000256" key="8">
    <source>
        <dbReference type="ARBA" id="ARBA00038402"/>
    </source>
</evidence>
<dbReference type="EnsemblMetazoa" id="XM_030995510">
    <property type="protein sequence ID" value="XP_030851370"/>
    <property type="gene ID" value="LOC115928347"/>
</dbReference>
<dbReference type="OMA" id="KRTICKC"/>
<dbReference type="GO" id="GO:0046872">
    <property type="term" value="F:metal ion binding"/>
    <property type="evidence" value="ECO:0007669"/>
    <property type="project" value="UniProtKB-KW"/>
</dbReference>
<dbReference type="EnsemblMetazoa" id="XM_003726352">
    <property type="protein sequence ID" value="XP_003726400"/>
    <property type="gene ID" value="LOC753068"/>
</dbReference>
<keyword evidence="6" id="KW-0378">Hydrolase</keyword>
<evidence type="ECO:0000313" key="9">
    <source>
        <dbReference type="EnsemblMetazoa" id="XP_003726400"/>
    </source>
</evidence>
<dbReference type="KEGG" id="spu:115928347"/>
<accession>A0A7M7GHD8</accession>
<keyword evidence="1" id="KW-0963">Cytoplasm</keyword>
<dbReference type="KEGG" id="spu:753068"/>
<dbReference type="PANTHER" id="PTHR14742:SF0">
    <property type="entry name" value="RIBONUCLEASE P PROTEIN SUBUNIT P21"/>
    <property type="match status" value="1"/>
</dbReference>
<dbReference type="InterPro" id="IPR016432">
    <property type="entry name" value="RNP4"/>
</dbReference>
<dbReference type="GO" id="GO:0004519">
    <property type="term" value="F:endonuclease activity"/>
    <property type="evidence" value="ECO:0007669"/>
    <property type="project" value="UniProtKB-KW"/>
</dbReference>
<keyword evidence="10" id="KW-1185">Reference proteome</keyword>
<dbReference type="RefSeq" id="XP_003726400.1">
    <property type="nucleotide sequence ID" value="XM_003726352.2"/>
</dbReference>
<dbReference type="GeneID" id="115928347"/>
<evidence type="ECO:0000256" key="2">
    <source>
        <dbReference type="ARBA" id="ARBA00022694"/>
    </source>
</evidence>
<dbReference type="InParanoid" id="A0A7M7GHD8"/>
<sequence>MVKCGKGDIGHQRMNFLYQAAHCSLAQNPGNTQLARFYIETMKNVAAKLVLRLAPHIKRTICKKCSALLVPGVTATVRVKGRRQKHVVVRCMDCKQVKRFNTDEKHVLWVHKPEAVQ</sequence>
<keyword evidence="2" id="KW-0819">tRNA processing</keyword>
<keyword evidence="3" id="KW-0540">Nuclease</keyword>
<name>A0A7M7GHD8_STRPU</name>
<evidence type="ECO:0000256" key="7">
    <source>
        <dbReference type="ARBA" id="ARBA00022833"/>
    </source>
</evidence>
<dbReference type="GeneID" id="753068"/>
<dbReference type="InterPro" id="IPR007175">
    <property type="entry name" value="Rpr2/Snm1/Rpp21"/>
</dbReference>
<dbReference type="PIRSF" id="PIRSF004878">
    <property type="entry name" value="RNase_P_4"/>
    <property type="match status" value="1"/>
</dbReference>
<dbReference type="AlphaFoldDB" id="A0A7M7GHD8"/>
<dbReference type="HAMAP" id="MF_00757">
    <property type="entry name" value="RNase_P_4"/>
    <property type="match status" value="1"/>
</dbReference>
<reference evidence="9" key="2">
    <citation type="submission" date="2021-01" db="UniProtKB">
        <authorList>
            <consortium name="EnsemblMetazoa"/>
        </authorList>
    </citation>
    <scope>IDENTIFICATION</scope>
</reference>
<dbReference type="GO" id="GO:0001682">
    <property type="term" value="P:tRNA 5'-leader removal"/>
    <property type="evidence" value="ECO:0007669"/>
    <property type="project" value="InterPro"/>
</dbReference>
<proteinExistence type="inferred from homology"/>
<dbReference type="Pfam" id="PF04032">
    <property type="entry name" value="Rpr2"/>
    <property type="match status" value="1"/>
</dbReference>
<protein>
    <submittedName>
        <fullName evidence="9">Uncharacterized protein</fullName>
    </submittedName>
</protein>
<dbReference type="Proteomes" id="UP000007110">
    <property type="component" value="Unassembled WGS sequence"/>
</dbReference>
<evidence type="ECO:0000256" key="6">
    <source>
        <dbReference type="ARBA" id="ARBA00022801"/>
    </source>
</evidence>
<comment type="similarity">
    <text evidence="8">Belongs to the eukaryotic/archaeal RNase P protein component 4 family.</text>
</comment>
<evidence type="ECO:0000256" key="5">
    <source>
        <dbReference type="ARBA" id="ARBA00022759"/>
    </source>
</evidence>
<evidence type="ECO:0000256" key="1">
    <source>
        <dbReference type="ARBA" id="ARBA00022490"/>
    </source>
</evidence>
<dbReference type="GO" id="GO:0008033">
    <property type="term" value="P:tRNA processing"/>
    <property type="evidence" value="ECO:0000318"/>
    <property type="project" value="GO_Central"/>
</dbReference>
<dbReference type="GO" id="GO:0005655">
    <property type="term" value="C:nucleolar ribonuclease P complex"/>
    <property type="evidence" value="ECO:0000318"/>
    <property type="project" value="GO_Central"/>
</dbReference>
<evidence type="ECO:0000256" key="3">
    <source>
        <dbReference type="ARBA" id="ARBA00022722"/>
    </source>
</evidence>
<reference evidence="10" key="1">
    <citation type="submission" date="2015-02" db="EMBL/GenBank/DDBJ databases">
        <title>Genome sequencing for Strongylocentrotus purpuratus.</title>
        <authorList>
            <person name="Murali S."/>
            <person name="Liu Y."/>
            <person name="Vee V."/>
            <person name="English A."/>
            <person name="Wang M."/>
            <person name="Skinner E."/>
            <person name="Han Y."/>
            <person name="Muzny D.M."/>
            <person name="Worley K.C."/>
            <person name="Gibbs R.A."/>
        </authorList>
    </citation>
    <scope>NUCLEOTIDE SEQUENCE</scope>
</reference>
<keyword evidence="4" id="KW-0479">Metal-binding</keyword>
<dbReference type="RefSeq" id="XP_030851370.1">
    <property type="nucleotide sequence ID" value="XM_030995510.1"/>
</dbReference>
<organism evidence="9 10">
    <name type="scientific">Strongylocentrotus purpuratus</name>
    <name type="common">Purple sea urchin</name>
    <dbReference type="NCBI Taxonomy" id="7668"/>
    <lineage>
        <taxon>Eukaryota</taxon>
        <taxon>Metazoa</taxon>
        <taxon>Echinodermata</taxon>
        <taxon>Eleutherozoa</taxon>
        <taxon>Echinozoa</taxon>
        <taxon>Echinoidea</taxon>
        <taxon>Euechinoidea</taxon>
        <taxon>Echinacea</taxon>
        <taxon>Camarodonta</taxon>
        <taxon>Echinidea</taxon>
        <taxon>Strongylocentrotidae</taxon>
        <taxon>Strongylocentrotus</taxon>
    </lineage>
</organism>
<dbReference type="GO" id="GO:0016787">
    <property type="term" value="F:hydrolase activity"/>
    <property type="evidence" value="ECO:0007669"/>
    <property type="project" value="UniProtKB-KW"/>
</dbReference>